<dbReference type="RefSeq" id="WP_175593813.1">
    <property type="nucleotide sequence ID" value="NZ_JABWGN010000015.1"/>
</dbReference>
<gene>
    <name evidence="1" type="ORF">HTZ77_33850</name>
</gene>
<dbReference type="EMBL" id="JABWGN010000015">
    <property type="protein sequence ID" value="NUW36357.1"/>
    <property type="molecule type" value="Genomic_DNA"/>
</dbReference>
<dbReference type="SUPFAM" id="SSF52540">
    <property type="entry name" value="P-loop containing nucleoside triphosphate hydrolases"/>
    <property type="match status" value="1"/>
</dbReference>
<evidence type="ECO:0000313" key="1">
    <source>
        <dbReference type="EMBL" id="NUW36357.1"/>
    </source>
</evidence>
<accession>A0A7Y6IDN3</accession>
<proteinExistence type="predicted"/>
<comment type="caution">
    <text evidence="1">The sequence shown here is derived from an EMBL/GenBank/DDBJ whole genome shotgun (WGS) entry which is preliminary data.</text>
</comment>
<protein>
    <submittedName>
        <fullName evidence="1">Uncharacterized protein</fullName>
    </submittedName>
</protein>
<dbReference type="AlphaFoldDB" id="A0A7Y6IDN3"/>
<reference evidence="1 2" key="1">
    <citation type="submission" date="2020-06" db="EMBL/GenBank/DDBJ databases">
        <title>Nonomuraea sp. SMC257, a novel actinomycete isolated from soil.</title>
        <authorList>
            <person name="Chanama M."/>
        </authorList>
    </citation>
    <scope>NUCLEOTIDE SEQUENCE [LARGE SCALE GENOMIC DNA]</scope>
    <source>
        <strain evidence="1 2">SMC257</strain>
    </source>
</reference>
<organism evidence="1 2">
    <name type="scientific">Nonomuraea montanisoli</name>
    <dbReference type="NCBI Taxonomy" id="2741721"/>
    <lineage>
        <taxon>Bacteria</taxon>
        <taxon>Bacillati</taxon>
        <taxon>Actinomycetota</taxon>
        <taxon>Actinomycetes</taxon>
        <taxon>Streptosporangiales</taxon>
        <taxon>Streptosporangiaceae</taxon>
        <taxon>Nonomuraea</taxon>
    </lineage>
</organism>
<name>A0A7Y6IDN3_9ACTN</name>
<dbReference type="Proteomes" id="UP000586042">
    <property type="component" value="Unassembled WGS sequence"/>
</dbReference>
<sequence length="182" mass="19191">MEDRLMAGRGPLCLLAGAPGAGKTYLLPYLLGGAGGLVVMDMDEILEEGALLGVPVAEPGAAPVWPAYDRLWGRIVAMVRRVGHPVLLLCPVPDAEELEPGGRWDGPLRWALLDCPDDVRRRRLEARGCPKEEIEDAMADARQGRALIPTAFASGGSYDGGADGDPAVLAARVLAWARGDGA</sequence>
<dbReference type="InterPro" id="IPR027417">
    <property type="entry name" value="P-loop_NTPase"/>
</dbReference>
<dbReference type="Gene3D" id="3.40.50.300">
    <property type="entry name" value="P-loop containing nucleotide triphosphate hydrolases"/>
    <property type="match status" value="1"/>
</dbReference>
<evidence type="ECO:0000313" key="2">
    <source>
        <dbReference type="Proteomes" id="UP000586042"/>
    </source>
</evidence>
<keyword evidence="2" id="KW-1185">Reference proteome</keyword>